<dbReference type="eggNOG" id="arCOG10260">
    <property type="taxonomic scope" value="Archaea"/>
</dbReference>
<name>F6D5I7_METPW</name>
<dbReference type="EMBL" id="CP002772">
    <property type="protein sequence ID" value="AEG17604.1"/>
    <property type="molecule type" value="Genomic_DNA"/>
</dbReference>
<sequence>MMKGPKKYRQQIKDLGIEGMEIDVSSIDVAMNTLNELDEMEKILKKIRHNIRTDTRKIRLDYIRRIQEVEDSSGLFGRKKSTEKKIKEKKALIKERNIEVSTYEVVEDTIDGYISQIESSKIYIMNSIQDRVGNT</sequence>
<dbReference type="AlphaFoldDB" id="F6D5I7"/>
<protein>
    <submittedName>
        <fullName evidence="1">Uncharacterized protein</fullName>
    </submittedName>
</protein>
<evidence type="ECO:0000313" key="2">
    <source>
        <dbReference type="Proteomes" id="UP000009231"/>
    </source>
</evidence>
<dbReference type="KEGG" id="mew:MSWAN_0566"/>
<reference evidence="1 2" key="1">
    <citation type="journal article" date="2014" name="Int. J. Syst. Evol. Microbiol.">
        <title>Methanobacterium paludis sp. nov. and a novel strain of Methanobacterium lacus isolated from northern peatlands.</title>
        <authorList>
            <person name="Cadillo-Quiroz H."/>
            <person name="Brauer S.L."/>
            <person name="Goodson N."/>
            <person name="Yavitt J.B."/>
            <person name="Zinder S.H."/>
        </authorList>
    </citation>
    <scope>NUCLEOTIDE SEQUENCE [LARGE SCALE GENOMIC DNA]</scope>
    <source>
        <strain evidence="2">DSM 25820 / JCM 18151 / SWAN1</strain>
    </source>
</reference>
<keyword evidence="2" id="KW-1185">Reference proteome</keyword>
<organism evidence="1 2">
    <name type="scientific">Methanobacterium paludis (strain DSM 25820 / JCM 18151 / SWAN1)</name>
    <dbReference type="NCBI Taxonomy" id="868131"/>
    <lineage>
        <taxon>Archaea</taxon>
        <taxon>Methanobacteriati</taxon>
        <taxon>Methanobacteriota</taxon>
        <taxon>Methanomada group</taxon>
        <taxon>Methanobacteria</taxon>
        <taxon>Methanobacteriales</taxon>
        <taxon>Methanobacteriaceae</taxon>
        <taxon>Methanobacterium</taxon>
    </lineage>
</organism>
<dbReference type="HOGENOM" id="CLU_1901931_0_0_2"/>
<accession>F6D5I7</accession>
<proteinExistence type="predicted"/>
<gene>
    <name evidence="1" type="ordered locus">MSWAN_0566</name>
</gene>
<evidence type="ECO:0000313" key="1">
    <source>
        <dbReference type="EMBL" id="AEG17604.1"/>
    </source>
</evidence>
<dbReference type="Proteomes" id="UP000009231">
    <property type="component" value="Chromosome"/>
</dbReference>